<dbReference type="GO" id="GO:0000428">
    <property type="term" value="C:DNA-directed RNA polymerase complex"/>
    <property type="evidence" value="ECO:0007669"/>
    <property type="project" value="UniProtKB-KW"/>
</dbReference>
<dbReference type="InterPro" id="IPR013249">
    <property type="entry name" value="RNA_pol_sigma70_r4_t2"/>
</dbReference>
<dbReference type="InterPro" id="IPR013324">
    <property type="entry name" value="RNA_pol_sigma_r3/r4-like"/>
</dbReference>
<gene>
    <name evidence="8" type="ORF">J2S17_001008</name>
</gene>
<keyword evidence="3" id="KW-0731">Sigma factor</keyword>
<dbReference type="Gene3D" id="1.10.1740.10">
    <property type="match status" value="1"/>
</dbReference>
<organism evidence="8 9">
    <name type="scientific">Cytobacillus purgationiresistens</name>
    <dbReference type="NCBI Taxonomy" id="863449"/>
    <lineage>
        <taxon>Bacteria</taxon>
        <taxon>Bacillati</taxon>
        <taxon>Bacillota</taxon>
        <taxon>Bacilli</taxon>
        <taxon>Bacillales</taxon>
        <taxon>Bacillaceae</taxon>
        <taxon>Cytobacillus</taxon>
    </lineage>
</organism>
<evidence type="ECO:0000256" key="1">
    <source>
        <dbReference type="ARBA" id="ARBA00010641"/>
    </source>
</evidence>
<evidence type="ECO:0000259" key="7">
    <source>
        <dbReference type="Pfam" id="PF08281"/>
    </source>
</evidence>
<protein>
    <submittedName>
        <fullName evidence="8">DNA-directed RNA polymerase</fullName>
        <ecNumber evidence="8">2.7.7.6</ecNumber>
    </submittedName>
</protein>
<evidence type="ECO:0000313" key="8">
    <source>
        <dbReference type="EMBL" id="MDQ0269138.1"/>
    </source>
</evidence>
<dbReference type="EMBL" id="JAUSUB010000003">
    <property type="protein sequence ID" value="MDQ0269138.1"/>
    <property type="molecule type" value="Genomic_DNA"/>
</dbReference>
<feature type="domain" description="RNA polymerase sigma factor 70 region 4 type 2" evidence="7">
    <location>
        <begin position="110"/>
        <end position="155"/>
    </location>
</feature>
<sequence>METFEQLVKQYEAMIYKIMHTLHIYKNEEEFYQVGLIALWEAWLNYDERKGHRFISYAYSFVRGRLLNELTRMNKYIERNVHAKDDFWLMLIDQTTDSSLDHMTLYSYCDSLTERQSKWVVYTFLFDLSIAEIALLENVSIAAVKQWRQGARERLKRKLLPILNQ</sequence>
<dbReference type="PANTHER" id="PTHR43133:SF8">
    <property type="entry name" value="RNA POLYMERASE SIGMA FACTOR HI_1459-RELATED"/>
    <property type="match status" value="1"/>
</dbReference>
<evidence type="ECO:0000256" key="3">
    <source>
        <dbReference type="ARBA" id="ARBA00023082"/>
    </source>
</evidence>
<keyword evidence="8" id="KW-0808">Transferase</keyword>
<reference evidence="8 9" key="1">
    <citation type="submission" date="2023-07" db="EMBL/GenBank/DDBJ databases">
        <title>Genomic Encyclopedia of Type Strains, Phase IV (KMG-IV): sequencing the most valuable type-strain genomes for metagenomic binning, comparative biology and taxonomic classification.</title>
        <authorList>
            <person name="Goeker M."/>
        </authorList>
    </citation>
    <scope>NUCLEOTIDE SEQUENCE [LARGE SCALE GENOMIC DNA]</scope>
    <source>
        <strain evidence="8 9">DSM 23494</strain>
    </source>
</reference>
<dbReference type="Pfam" id="PF04542">
    <property type="entry name" value="Sigma70_r2"/>
    <property type="match status" value="1"/>
</dbReference>
<dbReference type="SUPFAM" id="SSF88946">
    <property type="entry name" value="Sigma2 domain of RNA polymerase sigma factors"/>
    <property type="match status" value="1"/>
</dbReference>
<evidence type="ECO:0000256" key="2">
    <source>
        <dbReference type="ARBA" id="ARBA00023015"/>
    </source>
</evidence>
<keyword evidence="8" id="KW-0548">Nucleotidyltransferase</keyword>
<evidence type="ECO:0000313" key="9">
    <source>
        <dbReference type="Proteomes" id="UP001238088"/>
    </source>
</evidence>
<proteinExistence type="inferred from homology"/>
<accession>A0ABU0AD18</accession>
<dbReference type="RefSeq" id="WP_307472470.1">
    <property type="nucleotide sequence ID" value="NZ_JAUSUB010000003.1"/>
</dbReference>
<keyword evidence="9" id="KW-1185">Reference proteome</keyword>
<dbReference type="InterPro" id="IPR014284">
    <property type="entry name" value="RNA_pol_sigma-70_dom"/>
</dbReference>
<dbReference type="GO" id="GO:0003899">
    <property type="term" value="F:DNA-directed RNA polymerase activity"/>
    <property type="evidence" value="ECO:0007669"/>
    <property type="project" value="UniProtKB-EC"/>
</dbReference>
<dbReference type="SUPFAM" id="SSF88659">
    <property type="entry name" value="Sigma3 and sigma4 domains of RNA polymerase sigma factors"/>
    <property type="match status" value="1"/>
</dbReference>
<dbReference type="InterPro" id="IPR039425">
    <property type="entry name" value="RNA_pol_sigma-70-like"/>
</dbReference>
<dbReference type="Pfam" id="PF08281">
    <property type="entry name" value="Sigma70_r4_2"/>
    <property type="match status" value="1"/>
</dbReference>
<comment type="similarity">
    <text evidence="1">Belongs to the sigma-70 factor family. ECF subfamily.</text>
</comment>
<keyword evidence="4" id="KW-0238">DNA-binding</keyword>
<dbReference type="InterPro" id="IPR036388">
    <property type="entry name" value="WH-like_DNA-bd_sf"/>
</dbReference>
<keyword evidence="5" id="KW-0804">Transcription</keyword>
<dbReference type="NCBIfam" id="TIGR02937">
    <property type="entry name" value="sigma70-ECF"/>
    <property type="match status" value="1"/>
</dbReference>
<keyword evidence="2" id="KW-0805">Transcription regulation</keyword>
<comment type="caution">
    <text evidence="8">The sequence shown here is derived from an EMBL/GenBank/DDBJ whole genome shotgun (WGS) entry which is preliminary data.</text>
</comment>
<dbReference type="PANTHER" id="PTHR43133">
    <property type="entry name" value="RNA POLYMERASE ECF-TYPE SIGMA FACTO"/>
    <property type="match status" value="1"/>
</dbReference>
<dbReference type="InterPro" id="IPR013325">
    <property type="entry name" value="RNA_pol_sigma_r2"/>
</dbReference>
<dbReference type="InterPro" id="IPR007627">
    <property type="entry name" value="RNA_pol_sigma70_r2"/>
</dbReference>
<dbReference type="EC" id="2.7.7.6" evidence="8"/>
<dbReference type="Proteomes" id="UP001238088">
    <property type="component" value="Unassembled WGS sequence"/>
</dbReference>
<evidence type="ECO:0000256" key="5">
    <source>
        <dbReference type="ARBA" id="ARBA00023163"/>
    </source>
</evidence>
<dbReference type="Gene3D" id="1.10.10.10">
    <property type="entry name" value="Winged helix-like DNA-binding domain superfamily/Winged helix DNA-binding domain"/>
    <property type="match status" value="1"/>
</dbReference>
<evidence type="ECO:0000259" key="6">
    <source>
        <dbReference type="Pfam" id="PF04542"/>
    </source>
</evidence>
<name>A0ABU0AD18_9BACI</name>
<keyword evidence="8" id="KW-0240">DNA-directed RNA polymerase</keyword>
<evidence type="ECO:0000256" key="4">
    <source>
        <dbReference type="ARBA" id="ARBA00023125"/>
    </source>
</evidence>
<feature type="domain" description="RNA polymerase sigma-70 region 2" evidence="6">
    <location>
        <begin position="7"/>
        <end position="72"/>
    </location>
</feature>